<comment type="caution">
    <text evidence="3">The sequence shown here is derived from an EMBL/GenBank/DDBJ whole genome shotgun (WGS) entry which is preliminary data.</text>
</comment>
<sequence length="183" mass="19949">MMSRTLRALLVTGVSVAALAVGTSTAQANAITSRAAAEAPNYVRLQVEQSGQCLTIKDGTMQEGPYGVQSKCADELDYQLFELRPNGAAAFEIAAKHSGRCLSTGPDFEWKVGQRWCFDSSEHRYWRVQLVEVSKDLYELRPMEALNYCLSISGGSLEDGAFAHVGNCAGVPNQRWRILPASS</sequence>
<gene>
    <name evidence="3" type="ORF">AB0L16_04035</name>
</gene>
<keyword evidence="4" id="KW-1185">Reference proteome</keyword>
<accession>A0ABV3JTI6</accession>
<reference evidence="3 4" key="1">
    <citation type="submission" date="2024-06" db="EMBL/GenBank/DDBJ databases">
        <title>The Natural Products Discovery Center: Release of the First 8490 Sequenced Strains for Exploring Actinobacteria Biosynthetic Diversity.</title>
        <authorList>
            <person name="Kalkreuter E."/>
            <person name="Kautsar S.A."/>
            <person name="Yang D."/>
            <person name="Bader C.D."/>
            <person name="Teijaro C.N."/>
            <person name="Fluegel L."/>
            <person name="Davis C.M."/>
            <person name="Simpson J.R."/>
            <person name="Lauterbach L."/>
            <person name="Steele A.D."/>
            <person name="Gui C."/>
            <person name="Meng S."/>
            <person name="Li G."/>
            <person name="Viehrig K."/>
            <person name="Ye F."/>
            <person name="Su P."/>
            <person name="Kiefer A.F."/>
            <person name="Nichols A."/>
            <person name="Cepeda A.J."/>
            <person name="Yan W."/>
            <person name="Fan B."/>
            <person name="Jiang Y."/>
            <person name="Adhikari A."/>
            <person name="Zheng C.-J."/>
            <person name="Schuster L."/>
            <person name="Cowan T.M."/>
            <person name="Smanski M.J."/>
            <person name="Chevrette M.G."/>
            <person name="De Carvalho L.P.S."/>
            <person name="Shen B."/>
        </authorList>
    </citation>
    <scope>NUCLEOTIDE SEQUENCE [LARGE SCALE GENOMIC DNA]</scope>
    <source>
        <strain evidence="3 4">NPDC052347</strain>
    </source>
</reference>
<dbReference type="PROSITE" id="PS50231">
    <property type="entry name" value="RICIN_B_LECTIN"/>
    <property type="match status" value="1"/>
</dbReference>
<evidence type="ECO:0000256" key="1">
    <source>
        <dbReference type="SAM" id="SignalP"/>
    </source>
</evidence>
<dbReference type="SUPFAM" id="SSF50370">
    <property type="entry name" value="Ricin B-like lectins"/>
    <property type="match status" value="1"/>
</dbReference>
<proteinExistence type="predicted"/>
<dbReference type="InterPro" id="IPR035992">
    <property type="entry name" value="Ricin_B-like_lectins"/>
</dbReference>
<dbReference type="Gene3D" id="2.80.10.50">
    <property type="match status" value="2"/>
</dbReference>
<keyword evidence="1" id="KW-0732">Signal</keyword>
<protein>
    <submittedName>
        <fullName evidence="3">RICIN domain-containing protein</fullName>
    </submittedName>
</protein>
<evidence type="ECO:0000313" key="4">
    <source>
        <dbReference type="Proteomes" id="UP001552594"/>
    </source>
</evidence>
<organism evidence="3 4">
    <name type="scientific">Streptomyces orinoci</name>
    <name type="common">Streptoverticillium orinoci</name>
    <dbReference type="NCBI Taxonomy" id="67339"/>
    <lineage>
        <taxon>Bacteria</taxon>
        <taxon>Bacillati</taxon>
        <taxon>Actinomycetota</taxon>
        <taxon>Actinomycetes</taxon>
        <taxon>Kitasatosporales</taxon>
        <taxon>Streptomycetaceae</taxon>
        <taxon>Streptomyces</taxon>
    </lineage>
</organism>
<feature type="signal peptide" evidence="1">
    <location>
        <begin position="1"/>
        <end position="20"/>
    </location>
</feature>
<dbReference type="RefSeq" id="WP_161968615.1">
    <property type="nucleotide sequence ID" value="NZ_JBFAUK010000002.1"/>
</dbReference>
<evidence type="ECO:0000313" key="3">
    <source>
        <dbReference type="EMBL" id="MEV5505634.1"/>
    </source>
</evidence>
<dbReference type="EMBL" id="JBFAUK010000002">
    <property type="protein sequence ID" value="MEV5505634.1"/>
    <property type="molecule type" value="Genomic_DNA"/>
</dbReference>
<feature type="domain" description="Ricin B lectin" evidence="2">
    <location>
        <begin position="39"/>
        <end position="103"/>
    </location>
</feature>
<evidence type="ECO:0000259" key="2">
    <source>
        <dbReference type="Pfam" id="PF14200"/>
    </source>
</evidence>
<dbReference type="InterPro" id="IPR000772">
    <property type="entry name" value="Ricin_B_lectin"/>
</dbReference>
<dbReference type="Proteomes" id="UP001552594">
    <property type="component" value="Unassembled WGS sequence"/>
</dbReference>
<feature type="chain" id="PRO_5045768217" evidence="1">
    <location>
        <begin position="21"/>
        <end position="183"/>
    </location>
</feature>
<dbReference type="Pfam" id="PF14200">
    <property type="entry name" value="RicinB_lectin_2"/>
    <property type="match status" value="1"/>
</dbReference>
<dbReference type="CDD" id="cd00161">
    <property type="entry name" value="beta-trefoil_Ricin-like"/>
    <property type="match status" value="1"/>
</dbReference>
<name>A0ABV3JTI6_STRON</name>